<feature type="domain" description="VOC" evidence="1">
    <location>
        <begin position="12"/>
        <end position="135"/>
    </location>
</feature>
<comment type="caution">
    <text evidence="2">The sequence shown here is derived from an EMBL/GenBank/DDBJ whole genome shotgun (WGS) entry which is preliminary data.</text>
</comment>
<keyword evidence="2" id="KW-0223">Dioxygenase</keyword>
<evidence type="ECO:0000313" key="3">
    <source>
        <dbReference type="Proteomes" id="UP000756346"/>
    </source>
</evidence>
<dbReference type="RefSeq" id="XP_046008664.1">
    <property type="nucleotide sequence ID" value="XM_046148728.1"/>
</dbReference>
<accession>A0A9P8Y1I6</accession>
<dbReference type="GeneID" id="70178274"/>
<name>A0A9P8Y1I6_9PEZI</name>
<keyword evidence="3" id="KW-1185">Reference proteome</keyword>
<reference evidence="2" key="1">
    <citation type="journal article" date="2021" name="Nat. Commun.">
        <title>Genetic determinants of endophytism in the Arabidopsis root mycobiome.</title>
        <authorList>
            <person name="Mesny F."/>
            <person name="Miyauchi S."/>
            <person name="Thiergart T."/>
            <person name="Pickel B."/>
            <person name="Atanasova L."/>
            <person name="Karlsson M."/>
            <person name="Huettel B."/>
            <person name="Barry K.W."/>
            <person name="Haridas S."/>
            <person name="Chen C."/>
            <person name="Bauer D."/>
            <person name="Andreopoulos W."/>
            <person name="Pangilinan J."/>
            <person name="LaButti K."/>
            <person name="Riley R."/>
            <person name="Lipzen A."/>
            <person name="Clum A."/>
            <person name="Drula E."/>
            <person name="Henrissat B."/>
            <person name="Kohler A."/>
            <person name="Grigoriev I.V."/>
            <person name="Martin F.M."/>
            <person name="Hacquard S."/>
        </authorList>
    </citation>
    <scope>NUCLEOTIDE SEQUENCE</scope>
    <source>
        <strain evidence="2">MPI-CAGE-CH-0230</strain>
    </source>
</reference>
<proteinExistence type="predicted"/>
<dbReference type="EMBL" id="JAGTJQ010000009">
    <property type="protein sequence ID" value="KAH7025116.1"/>
    <property type="molecule type" value="Genomic_DNA"/>
</dbReference>
<sequence>MAGEWKAPKFGSPVWLGISASNVPRAREFYAKVFDWTFKQHSTQPDDPEKLAMFDFNPGVSLSGGIQKAPESTGVLQPGGAGVVIYWLVEDLDKSAAAIEAAGGSMLSGPEKEGESGMYRYFKDTEGTTGGIYQILSSCAN</sequence>
<gene>
    <name evidence="2" type="ORF">B0I36DRAFT_166093</name>
</gene>
<evidence type="ECO:0000259" key="1">
    <source>
        <dbReference type="PROSITE" id="PS51819"/>
    </source>
</evidence>
<dbReference type="InterPro" id="IPR004360">
    <property type="entry name" value="Glyas_Fos-R_dOase_dom"/>
</dbReference>
<dbReference type="SUPFAM" id="SSF54593">
    <property type="entry name" value="Glyoxalase/Bleomycin resistance protein/Dihydroxybiphenyl dioxygenase"/>
    <property type="match status" value="1"/>
</dbReference>
<dbReference type="AlphaFoldDB" id="A0A9P8Y1I6"/>
<dbReference type="CDD" id="cd07247">
    <property type="entry name" value="SgaA_N_like"/>
    <property type="match status" value="1"/>
</dbReference>
<dbReference type="Pfam" id="PF00903">
    <property type="entry name" value="Glyoxalase"/>
    <property type="match status" value="1"/>
</dbReference>
<dbReference type="PANTHER" id="PTHR33993">
    <property type="entry name" value="GLYOXALASE-RELATED"/>
    <property type="match status" value="1"/>
</dbReference>
<dbReference type="PANTHER" id="PTHR33993:SF14">
    <property type="entry name" value="GB|AAF24581.1"/>
    <property type="match status" value="1"/>
</dbReference>
<organism evidence="2 3">
    <name type="scientific">Microdochium trichocladiopsis</name>
    <dbReference type="NCBI Taxonomy" id="1682393"/>
    <lineage>
        <taxon>Eukaryota</taxon>
        <taxon>Fungi</taxon>
        <taxon>Dikarya</taxon>
        <taxon>Ascomycota</taxon>
        <taxon>Pezizomycotina</taxon>
        <taxon>Sordariomycetes</taxon>
        <taxon>Xylariomycetidae</taxon>
        <taxon>Xylariales</taxon>
        <taxon>Microdochiaceae</taxon>
        <taxon>Microdochium</taxon>
    </lineage>
</organism>
<dbReference type="PROSITE" id="PS51819">
    <property type="entry name" value="VOC"/>
    <property type="match status" value="1"/>
</dbReference>
<dbReference type="InterPro" id="IPR029068">
    <property type="entry name" value="Glyas_Bleomycin-R_OHBP_Dase"/>
</dbReference>
<keyword evidence="2" id="KW-0560">Oxidoreductase</keyword>
<dbReference type="GO" id="GO:0051213">
    <property type="term" value="F:dioxygenase activity"/>
    <property type="evidence" value="ECO:0007669"/>
    <property type="project" value="UniProtKB-KW"/>
</dbReference>
<protein>
    <submittedName>
        <fullName evidence="2">Glyoxalase/Bleomycin resistance protein/Dihydroxybiphenyl dioxygenase</fullName>
    </submittedName>
</protein>
<dbReference type="InterPro" id="IPR052164">
    <property type="entry name" value="Anthracycline_SecMetBiosynth"/>
</dbReference>
<dbReference type="InterPro" id="IPR037523">
    <property type="entry name" value="VOC_core"/>
</dbReference>
<dbReference type="Proteomes" id="UP000756346">
    <property type="component" value="Unassembled WGS sequence"/>
</dbReference>
<dbReference type="OrthoDB" id="447346at2759"/>
<dbReference type="Gene3D" id="3.10.180.10">
    <property type="entry name" value="2,3-Dihydroxybiphenyl 1,2-Dioxygenase, domain 1"/>
    <property type="match status" value="1"/>
</dbReference>
<evidence type="ECO:0000313" key="2">
    <source>
        <dbReference type="EMBL" id="KAH7025116.1"/>
    </source>
</evidence>